<dbReference type="Proteomes" id="UP000765509">
    <property type="component" value="Unassembled WGS sequence"/>
</dbReference>
<comment type="caution">
    <text evidence="1">The sequence shown here is derived from an EMBL/GenBank/DDBJ whole genome shotgun (WGS) entry which is preliminary data.</text>
</comment>
<gene>
    <name evidence="1" type="ORF">O181_018198</name>
</gene>
<evidence type="ECO:0000313" key="1">
    <source>
        <dbReference type="EMBL" id="MBW0478483.1"/>
    </source>
</evidence>
<name>A0A9Q3C8L7_9BASI</name>
<dbReference type="EMBL" id="AVOT02005206">
    <property type="protein sequence ID" value="MBW0478483.1"/>
    <property type="molecule type" value="Genomic_DNA"/>
</dbReference>
<sequence>MPNTHLQPATPDNIAKFSLLNINFRSAVGSINYLSTATCPDLCFTVSSLSQFLETPGFTHWQSFLHVLRYLKGTQDLGLLYFRNMKKEIMAYSDADWGTSQ</sequence>
<accession>A0A9Q3C8L7</accession>
<reference evidence="1" key="1">
    <citation type="submission" date="2021-03" db="EMBL/GenBank/DDBJ databases">
        <title>Draft genome sequence of rust myrtle Austropuccinia psidii MF-1, a brazilian biotype.</title>
        <authorList>
            <person name="Quecine M.C."/>
            <person name="Pachon D.M.R."/>
            <person name="Bonatelli M.L."/>
            <person name="Correr F.H."/>
            <person name="Franceschini L.M."/>
            <person name="Leite T.F."/>
            <person name="Margarido G.R.A."/>
            <person name="Almeida C.A."/>
            <person name="Ferrarezi J.A."/>
            <person name="Labate C.A."/>
        </authorList>
    </citation>
    <scope>NUCLEOTIDE SEQUENCE</scope>
    <source>
        <strain evidence="1">MF-1</strain>
    </source>
</reference>
<protein>
    <recommendedName>
        <fullName evidence="3">Reverse transcriptase Ty1/copia-type domain-containing protein</fullName>
    </recommendedName>
</protein>
<proteinExistence type="predicted"/>
<dbReference type="OrthoDB" id="3799035at2759"/>
<evidence type="ECO:0000313" key="2">
    <source>
        <dbReference type="Proteomes" id="UP000765509"/>
    </source>
</evidence>
<evidence type="ECO:0008006" key="3">
    <source>
        <dbReference type="Google" id="ProtNLM"/>
    </source>
</evidence>
<keyword evidence="2" id="KW-1185">Reference proteome</keyword>
<dbReference type="AlphaFoldDB" id="A0A9Q3C8L7"/>
<dbReference type="PANTHER" id="PTHR11439">
    <property type="entry name" value="GAG-POL-RELATED RETROTRANSPOSON"/>
    <property type="match status" value="1"/>
</dbReference>
<dbReference type="PANTHER" id="PTHR11439:SF483">
    <property type="entry name" value="PEPTIDE SYNTHASE GLIP-LIKE, PUTATIVE (AFU_ORTHOLOGUE AFUA_3G12920)-RELATED"/>
    <property type="match status" value="1"/>
</dbReference>
<organism evidence="1 2">
    <name type="scientific">Austropuccinia psidii MF-1</name>
    <dbReference type="NCBI Taxonomy" id="1389203"/>
    <lineage>
        <taxon>Eukaryota</taxon>
        <taxon>Fungi</taxon>
        <taxon>Dikarya</taxon>
        <taxon>Basidiomycota</taxon>
        <taxon>Pucciniomycotina</taxon>
        <taxon>Pucciniomycetes</taxon>
        <taxon>Pucciniales</taxon>
        <taxon>Sphaerophragmiaceae</taxon>
        <taxon>Austropuccinia</taxon>
    </lineage>
</organism>